<dbReference type="InterPro" id="IPR012080">
    <property type="entry name" value="Asp_semialdehyde_DH"/>
</dbReference>
<dbReference type="PANTHER" id="PTHR46278">
    <property type="entry name" value="DEHYDROGENASE, PUTATIVE-RELATED"/>
    <property type="match status" value="1"/>
</dbReference>
<dbReference type="InterPro" id="IPR005986">
    <property type="entry name" value="Asp_semialdehyde_DH_beta"/>
</dbReference>
<accession>K7ZC39</accession>
<dbReference type="STRING" id="1193729.A1OE_57"/>
<reference evidence="18 19" key="1">
    <citation type="journal article" date="2012" name="Proc. Natl. Acad. Sci. U.S.A.">
        <title>Genome streamlining and chemical defense in a coral reef symbiosis.</title>
        <authorList>
            <person name="Kwan J.C."/>
            <person name="Donia M.S."/>
            <person name="Han A.W."/>
            <person name="Hirose E."/>
            <person name="Haygood M.G."/>
            <person name="Schmidt E.W."/>
        </authorList>
    </citation>
    <scope>NUCLEOTIDE SEQUENCE [LARGE SCALE GENOMIC DNA]</scope>
    <source>
        <strain evidence="18 19">L2</strain>
    </source>
</reference>
<evidence type="ECO:0000256" key="1">
    <source>
        <dbReference type="ARBA" id="ARBA00005021"/>
    </source>
</evidence>
<dbReference type="Pfam" id="PF02774">
    <property type="entry name" value="Semialdhyde_dhC"/>
    <property type="match status" value="1"/>
</dbReference>
<evidence type="ECO:0000256" key="5">
    <source>
        <dbReference type="ARBA" id="ARBA00011738"/>
    </source>
</evidence>
<comment type="pathway">
    <text evidence="2 15">Amino-acid biosynthesis; L-lysine biosynthesis via DAP pathway; (S)-tetrahydrodipicolinate from L-aspartate: step 2/4.</text>
</comment>
<feature type="binding site" evidence="15">
    <location>
        <begin position="11"/>
        <end position="14"/>
    </location>
    <ligand>
        <name>NADP(+)</name>
        <dbReference type="ChEBI" id="CHEBI:58349"/>
    </ligand>
</feature>
<dbReference type="GO" id="GO:0004073">
    <property type="term" value="F:aspartate-semialdehyde dehydrogenase activity"/>
    <property type="evidence" value="ECO:0007669"/>
    <property type="project" value="UniProtKB-UniRule"/>
</dbReference>
<dbReference type="OrthoDB" id="9805684at2"/>
<dbReference type="EMBL" id="CP003539">
    <property type="protein sequence ID" value="AFX98271.1"/>
    <property type="molecule type" value="Genomic_DNA"/>
</dbReference>
<dbReference type="GO" id="GO:0009097">
    <property type="term" value="P:isoleucine biosynthetic process"/>
    <property type="evidence" value="ECO:0007669"/>
    <property type="project" value="UniProtKB-UniRule"/>
</dbReference>
<dbReference type="GO" id="GO:0071266">
    <property type="term" value="P:'de novo' L-methionine biosynthetic process"/>
    <property type="evidence" value="ECO:0007669"/>
    <property type="project" value="UniProtKB-UniRule"/>
</dbReference>
<feature type="binding site" evidence="15">
    <location>
        <begin position="161"/>
        <end position="162"/>
    </location>
    <ligand>
        <name>NADP(+)</name>
        <dbReference type="ChEBI" id="CHEBI:58349"/>
    </ligand>
</feature>
<evidence type="ECO:0000256" key="2">
    <source>
        <dbReference type="ARBA" id="ARBA00005076"/>
    </source>
</evidence>
<dbReference type="GO" id="GO:0051287">
    <property type="term" value="F:NAD binding"/>
    <property type="evidence" value="ECO:0007669"/>
    <property type="project" value="InterPro"/>
</dbReference>
<dbReference type="PATRIC" id="fig|1193729.4.peg.39"/>
<dbReference type="GO" id="GO:0009089">
    <property type="term" value="P:lysine biosynthetic process via diaminopimelate"/>
    <property type="evidence" value="ECO:0007669"/>
    <property type="project" value="UniProtKB-UniRule"/>
</dbReference>
<dbReference type="GO" id="GO:0009088">
    <property type="term" value="P:threonine biosynthetic process"/>
    <property type="evidence" value="ECO:0007669"/>
    <property type="project" value="UniProtKB-UniRule"/>
</dbReference>
<dbReference type="Pfam" id="PF01118">
    <property type="entry name" value="Semialdhyde_dh"/>
    <property type="match status" value="1"/>
</dbReference>
<evidence type="ECO:0000256" key="15">
    <source>
        <dbReference type="HAMAP-Rule" id="MF_02121"/>
    </source>
</evidence>
<keyword evidence="7 15" id="KW-0028">Amino-acid biosynthesis</keyword>
<feature type="active site" description="Acyl-thioester intermediate" evidence="15 16">
    <location>
        <position position="131"/>
    </location>
</feature>
<dbReference type="SUPFAM" id="SSF55347">
    <property type="entry name" value="Glyceraldehyde-3-phosphate dehydrogenase-like, C-terminal domain"/>
    <property type="match status" value="1"/>
</dbReference>
<keyword evidence="12 15" id="KW-0457">Lysine biosynthesis</keyword>
<dbReference type="HAMAP" id="MF_02121">
    <property type="entry name" value="ASADH"/>
    <property type="match status" value="1"/>
</dbReference>
<comment type="subunit">
    <text evidence="5 15">Homodimer.</text>
</comment>
<dbReference type="InterPro" id="IPR000534">
    <property type="entry name" value="Semialdehyde_DH_NAD-bd"/>
</dbReference>
<dbReference type="AlphaFoldDB" id="K7ZC39"/>
<evidence type="ECO:0000256" key="7">
    <source>
        <dbReference type="ARBA" id="ARBA00022605"/>
    </source>
</evidence>
<dbReference type="EC" id="1.2.1.11" evidence="6 15"/>
<dbReference type="PANTHER" id="PTHR46278:SF2">
    <property type="entry name" value="ASPARTATE-SEMIALDEHYDE DEHYDROGENASE"/>
    <property type="match status" value="1"/>
</dbReference>
<feature type="binding site" evidence="15">
    <location>
        <position position="158"/>
    </location>
    <ligand>
        <name>substrate</name>
    </ligand>
</feature>
<dbReference type="GO" id="GO:0050661">
    <property type="term" value="F:NADP binding"/>
    <property type="evidence" value="ECO:0007669"/>
    <property type="project" value="UniProtKB-UniRule"/>
</dbReference>
<dbReference type="InterPro" id="IPR012280">
    <property type="entry name" value="Semialdhyde_DH_dimer_dom"/>
</dbReference>
<evidence type="ECO:0000313" key="19">
    <source>
        <dbReference type="Proteomes" id="UP000010077"/>
    </source>
</evidence>
<dbReference type="SMART" id="SM00859">
    <property type="entry name" value="Semialdhyde_dh"/>
    <property type="match status" value="1"/>
</dbReference>
<dbReference type="RefSeq" id="WP_015087769.1">
    <property type="nucleotide sequence ID" value="NC_019566.1"/>
</dbReference>
<comment type="pathway">
    <text evidence="1 15">Amino-acid biosynthesis; L-methionine biosynthesis via de novo pathway; L-homoserine from L-aspartate: step 2/3.</text>
</comment>
<dbReference type="NCBIfam" id="NF011456">
    <property type="entry name" value="PRK14874.1"/>
    <property type="match status" value="1"/>
</dbReference>
<dbReference type="GO" id="GO:0019877">
    <property type="term" value="P:diaminopimelate biosynthetic process"/>
    <property type="evidence" value="ECO:0007669"/>
    <property type="project" value="UniProtKB-UniRule"/>
</dbReference>
<feature type="binding site" evidence="15">
    <location>
        <position position="316"/>
    </location>
    <ligand>
        <name>NADP(+)</name>
        <dbReference type="ChEBI" id="CHEBI:58349"/>
    </ligand>
</feature>
<name>K7ZC39_9PROT</name>
<evidence type="ECO:0000313" key="18">
    <source>
        <dbReference type="EMBL" id="AFX98271.1"/>
    </source>
</evidence>
<evidence type="ECO:0000256" key="4">
    <source>
        <dbReference type="ARBA" id="ARBA00010584"/>
    </source>
</evidence>
<evidence type="ECO:0000256" key="6">
    <source>
        <dbReference type="ARBA" id="ARBA00013120"/>
    </source>
</evidence>
<keyword evidence="11 15" id="KW-0560">Oxidoreductase</keyword>
<comment type="caution">
    <text evidence="15">Lacks conserved residue(s) required for the propagation of feature annotation.</text>
</comment>
<dbReference type="UniPathway" id="UPA00034">
    <property type="reaction ID" value="UER00016"/>
</dbReference>
<dbReference type="UniPathway" id="UPA00051">
    <property type="reaction ID" value="UER00464"/>
</dbReference>
<keyword evidence="9 15" id="KW-0521">NADP</keyword>
<dbReference type="HOGENOM" id="CLU_049966_0_1_5"/>
<feature type="domain" description="Semialdehyde dehydrogenase NAD-binding" evidence="17">
    <location>
        <begin position="4"/>
        <end position="120"/>
    </location>
</feature>
<evidence type="ECO:0000256" key="8">
    <source>
        <dbReference type="ARBA" id="ARBA00022697"/>
    </source>
</evidence>
<dbReference type="GO" id="GO:0046983">
    <property type="term" value="F:protein dimerization activity"/>
    <property type="evidence" value="ECO:0007669"/>
    <property type="project" value="InterPro"/>
</dbReference>
<feature type="active site" description="Proton acceptor" evidence="15 16">
    <location>
        <position position="243"/>
    </location>
</feature>
<evidence type="ECO:0000256" key="14">
    <source>
        <dbReference type="ARBA" id="ARBA00047891"/>
    </source>
</evidence>
<organism evidence="18 19">
    <name type="scientific">Candidatus Endolissoclinum faulkneri L2</name>
    <dbReference type="NCBI Taxonomy" id="1193729"/>
    <lineage>
        <taxon>Bacteria</taxon>
        <taxon>Pseudomonadati</taxon>
        <taxon>Pseudomonadota</taxon>
        <taxon>Alphaproteobacteria</taxon>
        <taxon>Rhodospirillales</taxon>
        <taxon>Rhodospirillaceae</taxon>
        <taxon>Candidatus Endolissoclinum</taxon>
    </lineage>
</organism>
<dbReference type="Proteomes" id="UP000010077">
    <property type="component" value="Chromosome"/>
</dbReference>
<evidence type="ECO:0000256" key="16">
    <source>
        <dbReference type="PIRSR" id="PIRSR000148-1"/>
    </source>
</evidence>
<dbReference type="KEGG" id="thal:A1OE_57"/>
<sequence length="341" mass="37504">MSYRIAVVGATGAVGREMLSTLARRNFPTQEVIALASDYSAGNLVSYGDNKTLVVKKLAKFDFSKIDIALFSTGKQIALEYVPKASRSGCVVIDNSSAFRMDPEVPLIVPEVNLAAMTAYEKKNIIANPNCSTAQMVVALKPLHDSFCIKRVTVATYQSVSGAGNDGIDELFKQSHSIYVDKPIKCKTFTKKIAFNVIPHIDNFMDNGFTKEEWKMTFETKKILDQDIEVVAHCVRVPVFIGHSEAIFIETKKPITAQLARQAMQSFPGLVVVDDPAKESYSTPLDIAGEDAVYVSRLRRDPTVNNGLVLWCVSDNLRKGAALNAVQIAENLIANFFKKIA</sequence>
<evidence type="ECO:0000256" key="9">
    <source>
        <dbReference type="ARBA" id="ARBA00022857"/>
    </source>
</evidence>
<dbReference type="SUPFAM" id="SSF51735">
    <property type="entry name" value="NAD(P)-binding Rossmann-fold domains"/>
    <property type="match status" value="1"/>
</dbReference>
<feature type="binding site" evidence="15">
    <location>
        <position position="236"/>
    </location>
    <ligand>
        <name>substrate</name>
    </ligand>
</feature>
<dbReference type="NCBIfam" id="TIGR01296">
    <property type="entry name" value="asd_B"/>
    <property type="match status" value="1"/>
</dbReference>
<dbReference type="CDD" id="cd02316">
    <property type="entry name" value="VcASADH2_like_N"/>
    <property type="match status" value="1"/>
</dbReference>
<dbReference type="Gene3D" id="3.40.50.720">
    <property type="entry name" value="NAD(P)-binding Rossmann-like Domain"/>
    <property type="match status" value="1"/>
</dbReference>
<evidence type="ECO:0000256" key="3">
    <source>
        <dbReference type="ARBA" id="ARBA00005097"/>
    </source>
</evidence>
<evidence type="ECO:0000259" key="17">
    <source>
        <dbReference type="SMART" id="SM00859"/>
    </source>
</evidence>
<evidence type="ECO:0000256" key="13">
    <source>
        <dbReference type="ARBA" id="ARBA00023167"/>
    </source>
</evidence>
<dbReference type="Gene3D" id="3.30.360.10">
    <property type="entry name" value="Dihydrodipicolinate Reductase, domain 2"/>
    <property type="match status" value="1"/>
</dbReference>
<dbReference type="UniPathway" id="UPA00050">
    <property type="reaction ID" value="UER00463"/>
</dbReference>
<feature type="binding site" evidence="15">
    <location>
        <position position="100"/>
    </location>
    <ligand>
        <name>phosphate</name>
        <dbReference type="ChEBI" id="CHEBI:43474"/>
    </ligand>
</feature>
<comment type="catalytic activity">
    <reaction evidence="14 15">
        <text>L-aspartate 4-semialdehyde + phosphate + NADP(+) = 4-phospho-L-aspartate + NADPH + H(+)</text>
        <dbReference type="Rhea" id="RHEA:24284"/>
        <dbReference type="ChEBI" id="CHEBI:15378"/>
        <dbReference type="ChEBI" id="CHEBI:43474"/>
        <dbReference type="ChEBI" id="CHEBI:57535"/>
        <dbReference type="ChEBI" id="CHEBI:57783"/>
        <dbReference type="ChEBI" id="CHEBI:58349"/>
        <dbReference type="ChEBI" id="CHEBI:537519"/>
        <dbReference type="EC" id="1.2.1.11"/>
    </reaction>
</comment>
<dbReference type="eggNOG" id="COG0136">
    <property type="taxonomic scope" value="Bacteria"/>
</dbReference>
<evidence type="ECO:0000256" key="10">
    <source>
        <dbReference type="ARBA" id="ARBA00022915"/>
    </source>
</evidence>
<dbReference type="InterPro" id="IPR036291">
    <property type="entry name" value="NAD(P)-bd_dom_sf"/>
</dbReference>
<keyword evidence="13 15" id="KW-0486">Methionine biosynthesis</keyword>
<evidence type="ECO:0000256" key="12">
    <source>
        <dbReference type="ARBA" id="ARBA00023154"/>
    </source>
</evidence>
<dbReference type="PIRSF" id="PIRSF000148">
    <property type="entry name" value="ASA_dh"/>
    <property type="match status" value="1"/>
</dbReference>
<evidence type="ECO:0000256" key="11">
    <source>
        <dbReference type="ARBA" id="ARBA00023002"/>
    </source>
</evidence>
<comment type="pathway">
    <text evidence="3 15">Amino-acid biosynthesis; L-threonine biosynthesis; L-threonine from L-aspartate: step 2/5.</text>
</comment>
<dbReference type="CDD" id="cd18131">
    <property type="entry name" value="ASADH_C_bac_euk_like"/>
    <property type="match status" value="1"/>
</dbReference>
<gene>
    <name evidence="15 18" type="primary">asd</name>
    <name evidence="18" type="ORF">A1OE_57</name>
</gene>
<keyword evidence="8 15" id="KW-0791">Threonine biosynthesis</keyword>
<comment type="function">
    <text evidence="15">Catalyzes the NADPH-dependent formation of L-aspartate-semialdehyde (L-ASA) by the reductive dephosphorylation of L-aspartyl-4-phosphate.</text>
</comment>
<keyword evidence="19" id="KW-1185">Reference proteome</keyword>
<comment type="similarity">
    <text evidence="4 15">Belongs to the aspartate-semialdehyde dehydrogenase family.</text>
</comment>
<proteinExistence type="inferred from homology"/>
<keyword evidence="10 15" id="KW-0220">Diaminopimelate biosynthesis</keyword>
<protein>
    <recommendedName>
        <fullName evidence="6 15">Aspartate-semialdehyde dehydrogenase</fullName>
        <shortName evidence="15">ASA dehydrogenase</shortName>
        <shortName evidence="15">ASADH</shortName>
        <ecNumber evidence="6 15">1.2.1.11</ecNumber>
    </recommendedName>
    <alternativeName>
        <fullName evidence="15">Aspartate-beta-semialdehyde dehydrogenase</fullName>
    </alternativeName>
</protein>